<dbReference type="PANTHER" id="PTHR46696:SF4">
    <property type="entry name" value="BIOTIN BIOSYNTHESIS CYTOCHROME P450"/>
    <property type="match status" value="1"/>
</dbReference>
<organism evidence="2 3">
    <name type="scientific">Paractinoplanes ferrugineus</name>
    <dbReference type="NCBI Taxonomy" id="113564"/>
    <lineage>
        <taxon>Bacteria</taxon>
        <taxon>Bacillati</taxon>
        <taxon>Actinomycetota</taxon>
        <taxon>Actinomycetes</taxon>
        <taxon>Micromonosporales</taxon>
        <taxon>Micromonosporaceae</taxon>
        <taxon>Paractinoplanes</taxon>
    </lineage>
</organism>
<keyword evidence="3" id="KW-1185">Reference proteome</keyword>
<dbReference type="InterPro" id="IPR001128">
    <property type="entry name" value="Cyt_P450"/>
</dbReference>
<dbReference type="InterPro" id="IPR036396">
    <property type="entry name" value="Cyt_P450_sf"/>
</dbReference>
<evidence type="ECO:0000256" key="1">
    <source>
        <dbReference type="ARBA" id="ARBA00010617"/>
    </source>
</evidence>
<comment type="caution">
    <text evidence="2">The sequence shown here is derived from an EMBL/GenBank/DDBJ whole genome shotgun (WGS) entry which is preliminary data.</text>
</comment>
<dbReference type="Gene3D" id="1.10.630.10">
    <property type="entry name" value="Cytochrome P450"/>
    <property type="match status" value="1"/>
</dbReference>
<dbReference type="PANTHER" id="PTHR46696">
    <property type="entry name" value="P450, PUTATIVE (EUROFUNG)-RELATED"/>
    <property type="match status" value="1"/>
</dbReference>
<dbReference type="SUPFAM" id="SSF48264">
    <property type="entry name" value="Cytochrome P450"/>
    <property type="match status" value="2"/>
</dbReference>
<dbReference type="GO" id="GO:0005506">
    <property type="term" value="F:iron ion binding"/>
    <property type="evidence" value="ECO:0007669"/>
    <property type="project" value="InterPro"/>
</dbReference>
<dbReference type="Proteomes" id="UP000598174">
    <property type="component" value="Unassembled WGS sequence"/>
</dbReference>
<dbReference type="Pfam" id="PF00067">
    <property type="entry name" value="p450"/>
    <property type="match status" value="1"/>
</dbReference>
<evidence type="ECO:0000313" key="3">
    <source>
        <dbReference type="Proteomes" id="UP000598174"/>
    </source>
</evidence>
<dbReference type="GO" id="GO:0036199">
    <property type="term" value="F:cholest-4-en-3-one 26-monooxygenase activity"/>
    <property type="evidence" value="ECO:0007669"/>
    <property type="project" value="TreeGrafter"/>
</dbReference>
<evidence type="ECO:0000313" key="2">
    <source>
        <dbReference type="EMBL" id="GIE13809.1"/>
    </source>
</evidence>
<dbReference type="AlphaFoldDB" id="A0A919J722"/>
<dbReference type="GO" id="GO:0020037">
    <property type="term" value="F:heme binding"/>
    <property type="evidence" value="ECO:0007669"/>
    <property type="project" value="InterPro"/>
</dbReference>
<dbReference type="GO" id="GO:0006707">
    <property type="term" value="P:cholesterol catabolic process"/>
    <property type="evidence" value="ECO:0007669"/>
    <property type="project" value="TreeGrafter"/>
</dbReference>
<evidence type="ECO:0008006" key="4">
    <source>
        <dbReference type="Google" id="ProtNLM"/>
    </source>
</evidence>
<comment type="similarity">
    <text evidence="1">Belongs to the cytochrome P450 family.</text>
</comment>
<name>A0A919J722_9ACTN</name>
<gene>
    <name evidence="2" type="ORF">Afe05nite_56490</name>
</gene>
<reference evidence="2" key="1">
    <citation type="submission" date="2021-01" db="EMBL/GenBank/DDBJ databases">
        <title>Whole genome shotgun sequence of Actinoplanes ferrugineus NBRC 15555.</title>
        <authorList>
            <person name="Komaki H."/>
            <person name="Tamura T."/>
        </authorList>
    </citation>
    <scope>NUCLEOTIDE SEQUENCE</scope>
    <source>
        <strain evidence="2">NBRC 15555</strain>
    </source>
</reference>
<proteinExistence type="inferred from homology"/>
<dbReference type="GO" id="GO:0008395">
    <property type="term" value="F:steroid hydroxylase activity"/>
    <property type="evidence" value="ECO:0007669"/>
    <property type="project" value="TreeGrafter"/>
</dbReference>
<sequence length="136" mass="15096">MLAVTDGPRYTDLRRLLLQAFAPRALAGVVDRVRELIGRLLDEGDLVTPWFSSPNFDETVFAEPDRFDLARTPNKHLPLGYGRHFCLGASLGRVEINSMLEGLRDRVRGINLTAAGKPIYSNFLSGMSSLPVALKR</sequence>
<dbReference type="EMBL" id="BOMM01000050">
    <property type="protein sequence ID" value="GIE13809.1"/>
    <property type="molecule type" value="Genomic_DNA"/>
</dbReference>
<accession>A0A919J722</accession>
<protein>
    <recommendedName>
        <fullName evidence="4">Cytochrome P450</fullName>
    </recommendedName>
</protein>